<keyword evidence="4" id="KW-0804">Transcription</keyword>
<evidence type="ECO:0000259" key="5">
    <source>
        <dbReference type="PROSITE" id="PS50931"/>
    </source>
</evidence>
<dbReference type="AlphaFoldDB" id="A0A3L8PI28"/>
<keyword evidence="7" id="KW-1185">Reference proteome</keyword>
<dbReference type="EMBL" id="RDBF01000012">
    <property type="protein sequence ID" value="RLV54881.1"/>
    <property type="molecule type" value="Genomic_DNA"/>
</dbReference>
<protein>
    <submittedName>
        <fullName evidence="6">LysR family transcriptional regulator</fullName>
    </submittedName>
</protein>
<dbReference type="Proteomes" id="UP000282515">
    <property type="component" value="Unassembled WGS sequence"/>
</dbReference>
<dbReference type="OrthoDB" id="9808620at2"/>
<dbReference type="InterPro" id="IPR005119">
    <property type="entry name" value="LysR_subst-bd"/>
</dbReference>
<evidence type="ECO:0000256" key="4">
    <source>
        <dbReference type="ARBA" id="ARBA00023163"/>
    </source>
</evidence>
<dbReference type="SUPFAM" id="SSF46785">
    <property type="entry name" value="Winged helix' DNA-binding domain"/>
    <property type="match status" value="1"/>
</dbReference>
<evidence type="ECO:0000256" key="3">
    <source>
        <dbReference type="ARBA" id="ARBA00023125"/>
    </source>
</evidence>
<dbReference type="SUPFAM" id="SSF53850">
    <property type="entry name" value="Periplasmic binding protein-like II"/>
    <property type="match status" value="1"/>
</dbReference>
<comment type="caution">
    <text evidence="6">The sequence shown here is derived from an EMBL/GenBank/DDBJ whole genome shotgun (WGS) entry which is preliminary data.</text>
</comment>
<reference evidence="6 7" key="1">
    <citation type="submission" date="2018-10" db="EMBL/GenBank/DDBJ databases">
        <title>Aeromicrobium sp. 9W16Y-2 whole genome shotgun sequence.</title>
        <authorList>
            <person name="Li F."/>
        </authorList>
    </citation>
    <scope>NUCLEOTIDE SEQUENCE [LARGE SCALE GENOMIC DNA]</scope>
    <source>
        <strain evidence="6 7">9W16Y-2</strain>
    </source>
</reference>
<evidence type="ECO:0000256" key="2">
    <source>
        <dbReference type="ARBA" id="ARBA00023015"/>
    </source>
</evidence>
<feature type="domain" description="HTH lysR-type" evidence="5">
    <location>
        <begin position="3"/>
        <end position="60"/>
    </location>
</feature>
<proteinExistence type="inferred from homology"/>
<dbReference type="Pfam" id="PF00126">
    <property type="entry name" value="HTH_1"/>
    <property type="match status" value="1"/>
</dbReference>
<comment type="similarity">
    <text evidence="1">Belongs to the LysR transcriptional regulatory family.</text>
</comment>
<dbReference type="Gene3D" id="3.40.190.290">
    <property type="match status" value="1"/>
</dbReference>
<evidence type="ECO:0000256" key="1">
    <source>
        <dbReference type="ARBA" id="ARBA00009437"/>
    </source>
</evidence>
<dbReference type="PANTHER" id="PTHR30126:SF39">
    <property type="entry name" value="HTH-TYPE TRANSCRIPTIONAL REGULATOR CYSL"/>
    <property type="match status" value="1"/>
</dbReference>
<dbReference type="InterPro" id="IPR000847">
    <property type="entry name" value="LysR_HTH_N"/>
</dbReference>
<evidence type="ECO:0000313" key="6">
    <source>
        <dbReference type="EMBL" id="RLV54881.1"/>
    </source>
</evidence>
<gene>
    <name evidence="6" type="ORF">D9V41_13750</name>
</gene>
<dbReference type="InterPro" id="IPR036390">
    <property type="entry name" value="WH_DNA-bd_sf"/>
</dbReference>
<evidence type="ECO:0000313" key="7">
    <source>
        <dbReference type="Proteomes" id="UP000282515"/>
    </source>
</evidence>
<accession>A0A3L8PI28</accession>
<organism evidence="6 7">
    <name type="scientific">Aeromicrobium phragmitis</name>
    <dbReference type="NCBI Taxonomy" id="2478914"/>
    <lineage>
        <taxon>Bacteria</taxon>
        <taxon>Bacillati</taxon>
        <taxon>Actinomycetota</taxon>
        <taxon>Actinomycetes</taxon>
        <taxon>Propionibacteriales</taxon>
        <taxon>Nocardioidaceae</taxon>
        <taxon>Aeromicrobium</taxon>
    </lineage>
</organism>
<dbReference type="Gene3D" id="1.10.10.10">
    <property type="entry name" value="Winged helix-like DNA-binding domain superfamily/Winged helix DNA-binding domain"/>
    <property type="match status" value="1"/>
</dbReference>
<dbReference type="PROSITE" id="PS50931">
    <property type="entry name" value="HTH_LYSR"/>
    <property type="match status" value="1"/>
</dbReference>
<dbReference type="RefSeq" id="WP_121795157.1">
    <property type="nucleotide sequence ID" value="NZ_RDBF01000012.1"/>
</dbReference>
<dbReference type="GO" id="GO:0000976">
    <property type="term" value="F:transcription cis-regulatory region binding"/>
    <property type="evidence" value="ECO:0007669"/>
    <property type="project" value="TreeGrafter"/>
</dbReference>
<dbReference type="GO" id="GO:0003700">
    <property type="term" value="F:DNA-binding transcription factor activity"/>
    <property type="evidence" value="ECO:0007669"/>
    <property type="project" value="InterPro"/>
</dbReference>
<sequence length="297" mass="30991">MIPDLEGAEVLIAVDEHGSIGAAARHLGITQPAASARLRTMEARWGLALVERSARGSRLTDAGQAVAGWGRAAFERVAALQAGLEALQERHDRGLRVAASLTVAGYLVPRWLGELRARYPAATPQLMVVNSAAVIGLVHDGTADLGFIETPDLPPDLAVRRIGEDALVVVAHPSHPWAHRDEPVATDELAAEPLVLREPGSGTRRTFEAALGSAPTVALEASSTASLVGAVIAGIAPGVVSERAVTAAVQNGELVPVATTMNARRPLSVVWSRERRLSRTAEALVAIATAGSATMKP</sequence>
<keyword evidence="3" id="KW-0238">DNA-binding</keyword>
<keyword evidence="2" id="KW-0805">Transcription regulation</keyword>
<dbReference type="Pfam" id="PF03466">
    <property type="entry name" value="LysR_substrate"/>
    <property type="match status" value="1"/>
</dbReference>
<dbReference type="PANTHER" id="PTHR30126">
    <property type="entry name" value="HTH-TYPE TRANSCRIPTIONAL REGULATOR"/>
    <property type="match status" value="1"/>
</dbReference>
<dbReference type="InterPro" id="IPR036388">
    <property type="entry name" value="WH-like_DNA-bd_sf"/>
</dbReference>
<name>A0A3L8PI28_9ACTN</name>